<evidence type="ECO:0000256" key="1">
    <source>
        <dbReference type="SAM" id="MobiDB-lite"/>
    </source>
</evidence>
<feature type="transmembrane region" description="Helical" evidence="2">
    <location>
        <begin position="47"/>
        <end position="65"/>
    </location>
</feature>
<dbReference type="AlphaFoldDB" id="A0A0E0LR67"/>
<reference evidence="4" key="1">
    <citation type="submission" date="2015-04" db="UniProtKB">
        <authorList>
            <consortium name="EnsemblPlants"/>
        </authorList>
    </citation>
    <scope>IDENTIFICATION</scope>
</reference>
<sequence length="687" mass="78683">MGTLSSALQWWEEWQLRVLVLASLGVQCLLAIFSCKRRSRVPPLYRLFIWLSYIGSDAIAIYALATLFNRQKKVHYNNGSHDLEVVWAPILLIHLGGQIFITAYKIEDNELWMHRILTASYQITLVLYVFCTSWSSSADKRLLAATILLFMLGILKCFEKPMALKAVSLNSLVSSSDLAQRATTESIEKELESFIKQARASVIQASQDYSQVLDDELINSTIHRLHQPTNELFVDSTHPYPIRLDNLKLFLCLVSSVGAYFVIQDGLSNIFNLLYTRNKFMNNHTYATWPLTMALAISAIGLLHSSHKQAYSHIDVIVTFVMVYGTFLLRIISALIISKYAVGLDDLVPQQSLIGFYAHNKRHKWSLSIAEYLQCKVFLDQYWCMNPYNKPIDMTRLVYMYVKDGWTTYIKDAKSYKRFNDNMGQLALNRAECGELLGWSLEKPFDEIVIVWHLATDFCFHTYDKSSHQTIDAYCLEMGRAISNYMAHLLFANPEMLMVGTRRNLFTNAYKELEDILEPEKDLCVDDEEKLTLAVIDKLVKSKDQGSFIHNAWKLSQDLRGLGDEQKMWDVIKDVWVEMLCFSAGRCRGYLHAKSLGTGVEYLSYVWLLLSHAGMETFSERLQRRHQFRSPNEEPQNNEAGVTSPSDFEDLKALNHKEKDNPASSSAPQCEGNCIVPELKEIITCTK</sequence>
<dbReference type="InterPro" id="IPR007658">
    <property type="entry name" value="DUF594"/>
</dbReference>
<keyword evidence="2" id="KW-0812">Transmembrane</keyword>
<feature type="transmembrane region" description="Helical" evidence="2">
    <location>
        <begin position="141"/>
        <end position="158"/>
    </location>
</feature>
<feature type="transmembrane region" description="Helical" evidence="2">
    <location>
        <begin position="14"/>
        <end position="35"/>
    </location>
</feature>
<keyword evidence="2" id="KW-0472">Membrane</keyword>
<feature type="compositionally biased region" description="Polar residues" evidence="1">
    <location>
        <begin position="629"/>
        <end position="646"/>
    </location>
</feature>
<keyword evidence="2" id="KW-1133">Transmembrane helix</keyword>
<evidence type="ECO:0000259" key="3">
    <source>
        <dbReference type="Pfam" id="PF13968"/>
    </source>
</evidence>
<dbReference type="Proteomes" id="UP000026962">
    <property type="component" value="Chromosome 8"/>
</dbReference>
<dbReference type="OMA" id="HVMENEL"/>
<reference evidence="4" key="2">
    <citation type="submission" date="2018-05" db="EMBL/GenBank/DDBJ databases">
        <title>OpunRS2 (Oryza punctata Reference Sequence Version 2).</title>
        <authorList>
            <person name="Zhang J."/>
            <person name="Kudrna D."/>
            <person name="Lee S."/>
            <person name="Talag J."/>
            <person name="Welchert J."/>
            <person name="Wing R.A."/>
        </authorList>
    </citation>
    <scope>NUCLEOTIDE SEQUENCE [LARGE SCALE GENOMIC DNA]</scope>
</reference>
<feature type="transmembrane region" description="Helical" evidence="2">
    <location>
        <begin position="249"/>
        <end position="267"/>
    </location>
</feature>
<feature type="region of interest" description="Disordered" evidence="1">
    <location>
        <begin position="626"/>
        <end position="671"/>
    </location>
</feature>
<feature type="transmembrane region" description="Helical" evidence="2">
    <location>
        <begin position="116"/>
        <end position="135"/>
    </location>
</feature>
<dbReference type="EnsemblPlants" id="OPUNC08G02630.1">
    <property type="protein sequence ID" value="OPUNC08G02630.1"/>
    <property type="gene ID" value="OPUNC08G02630"/>
</dbReference>
<feature type="transmembrane region" description="Helical" evidence="2">
    <location>
        <begin position="85"/>
        <end position="104"/>
    </location>
</feature>
<accession>A0A0E0LR67</accession>
<evidence type="ECO:0000256" key="2">
    <source>
        <dbReference type="SAM" id="Phobius"/>
    </source>
</evidence>
<dbReference type="Pfam" id="PF04578">
    <property type="entry name" value="DUF594"/>
    <property type="match status" value="1"/>
</dbReference>
<feature type="transmembrane region" description="Helical" evidence="2">
    <location>
        <begin position="316"/>
        <end position="337"/>
    </location>
</feature>
<dbReference type="eggNOG" id="ENOG502RRPP">
    <property type="taxonomic scope" value="Eukaryota"/>
</dbReference>
<feature type="transmembrane region" description="Helical" evidence="2">
    <location>
        <begin position="287"/>
        <end position="304"/>
    </location>
</feature>
<proteinExistence type="predicted"/>
<dbReference type="Pfam" id="PF13968">
    <property type="entry name" value="DUF4220"/>
    <property type="match status" value="1"/>
</dbReference>
<feature type="compositionally biased region" description="Basic and acidic residues" evidence="1">
    <location>
        <begin position="649"/>
        <end position="661"/>
    </location>
</feature>
<evidence type="ECO:0000313" key="5">
    <source>
        <dbReference type="Proteomes" id="UP000026962"/>
    </source>
</evidence>
<dbReference type="PANTHER" id="PTHR31325">
    <property type="entry name" value="OS01G0798800 PROTEIN-RELATED"/>
    <property type="match status" value="1"/>
</dbReference>
<dbReference type="Gramene" id="OPUNC08G02630.1">
    <property type="protein sequence ID" value="OPUNC08G02630.1"/>
    <property type="gene ID" value="OPUNC08G02630"/>
</dbReference>
<organism evidence="4">
    <name type="scientific">Oryza punctata</name>
    <name type="common">Red rice</name>
    <dbReference type="NCBI Taxonomy" id="4537"/>
    <lineage>
        <taxon>Eukaryota</taxon>
        <taxon>Viridiplantae</taxon>
        <taxon>Streptophyta</taxon>
        <taxon>Embryophyta</taxon>
        <taxon>Tracheophyta</taxon>
        <taxon>Spermatophyta</taxon>
        <taxon>Magnoliopsida</taxon>
        <taxon>Liliopsida</taxon>
        <taxon>Poales</taxon>
        <taxon>Poaceae</taxon>
        <taxon>BOP clade</taxon>
        <taxon>Oryzoideae</taxon>
        <taxon>Oryzeae</taxon>
        <taxon>Oryzinae</taxon>
        <taxon>Oryza</taxon>
    </lineage>
</organism>
<protein>
    <recommendedName>
        <fullName evidence="3">DUF4220 domain-containing protein</fullName>
    </recommendedName>
</protein>
<dbReference type="HOGENOM" id="CLU_009180_4_0_1"/>
<dbReference type="STRING" id="4537.A0A0E0LR67"/>
<keyword evidence="5" id="KW-1185">Reference proteome</keyword>
<evidence type="ECO:0000313" key="4">
    <source>
        <dbReference type="EnsemblPlants" id="OPUNC08G02630.1"/>
    </source>
</evidence>
<dbReference type="InterPro" id="IPR025315">
    <property type="entry name" value="DUF4220"/>
</dbReference>
<name>A0A0E0LR67_ORYPU</name>
<feature type="domain" description="DUF4220" evidence="3">
    <location>
        <begin position="50"/>
        <end position="337"/>
    </location>
</feature>